<dbReference type="PROSITE" id="PS51742">
    <property type="entry name" value="PPC"/>
    <property type="match status" value="1"/>
</dbReference>
<evidence type="ECO:0000313" key="6">
    <source>
        <dbReference type="EMBL" id="KAJ8567736.1"/>
    </source>
</evidence>
<dbReference type="PANTHER" id="PTHR31500:SF107">
    <property type="entry name" value="AT-HOOK MOTIF NUCLEAR-LOCALIZED PROTEIN"/>
    <property type="match status" value="1"/>
</dbReference>
<protein>
    <recommendedName>
        <fullName evidence="4">AT-hook motif nuclear-localized protein</fullName>
    </recommendedName>
</protein>
<dbReference type="SUPFAM" id="SSF117856">
    <property type="entry name" value="AF0104/ALDC/Ptd012-like"/>
    <property type="match status" value="1"/>
</dbReference>
<dbReference type="Proteomes" id="UP001152561">
    <property type="component" value="Unassembled WGS sequence"/>
</dbReference>
<dbReference type="PANTHER" id="PTHR31500">
    <property type="entry name" value="AT-HOOK MOTIF NUCLEAR-LOCALIZED PROTEIN 9"/>
    <property type="match status" value="1"/>
</dbReference>
<dbReference type="GO" id="GO:0005634">
    <property type="term" value="C:nucleus"/>
    <property type="evidence" value="ECO:0007669"/>
    <property type="project" value="UniProtKB-SubCell"/>
</dbReference>
<dbReference type="OrthoDB" id="2014829at2759"/>
<dbReference type="Gene3D" id="3.30.1330.80">
    <property type="entry name" value="Hypothetical protein, similar to alpha- acetolactate decarboxylase, domain 2"/>
    <property type="match status" value="1"/>
</dbReference>
<comment type="function">
    <text evidence="4">Transcription factor that specifically binds AT-rich DNA sequences related to the nuclear matrix attachment regions (MARs).</text>
</comment>
<proteinExistence type="predicted"/>
<evidence type="ECO:0000256" key="1">
    <source>
        <dbReference type="ARBA" id="ARBA00023015"/>
    </source>
</evidence>
<reference evidence="7" key="1">
    <citation type="journal article" date="2023" name="Proc. Natl. Acad. Sci. U.S.A.">
        <title>Genomic and structural basis for evolution of tropane alkaloid biosynthesis.</title>
        <authorList>
            <person name="Wanga Y.-J."/>
            <person name="Taina T."/>
            <person name="Yua J.-Y."/>
            <person name="Lia J."/>
            <person name="Xua B."/>
            <person name="Chenc J."/>
            <person name="D'Auriad J.C."/>
            <person name="Huanga J.-P."/>
            <person name="Huanga S.-X."/>
        </authorList>
    </citation>
    <scope>NUCLEOTIDE SEQUENCE [LARGE SCALE GENOMIC DNA]</scope>
    <source>
        <strain evidence="7">cv. KIB-2019</strain>
    </source>
</reference>
<keyword evidence="3 4" id="KW-0804">Transcription</keyword>
<gene>
    <name evidence="6" type="ORF">K7X08_019944</name>
</gene>
<dbReference type="CDD" id="cd11378">
    <property type="entry name" value="DUF296"/>
    <property type="match status" value="1"/>
</dbReference>
<keyword evidence="1 4" id="KW-0805">Transcription regulation</keyword>
<evidence type="ECO:0000256" key="4">
    <source>
        <dbReference type="RuleBase" id="RU367031"/>
    </source>
</evidence>
<keyword evidence="4" id="KW-0539">Nucleus</keyword>
<accession>A0A9Q1RR42</accession>
<dbReference type="InterPro" id="IPR005175">
    <property type="entry name" value="PPC_dom"/>
</dbReference>
<keyword evidence="2 4" id="KW-0238">DNA-binding</keyword>
<feature type="domain" description="PPC" evidence="5">
    <location>
        <begin position="1"/>
        <end position="85"/>
    </location>
</feature>
<comment type="subcellular location">
    <subcellularLocation>
        <location evidence="4">Nucleus</location>
    </subcellularLocation>
</comment>
<dbReference type="GO" id="GO:0003680">
    <property type="term" value="F:minor groove of adenine-thymine-rich DNA binding"/>
    <property type="evidence" value="ECO:0007669"/>
    <property type="project" value="UniProtKB-UniRule"/>
</dbReference>
<evidence type="ECO:0000256" key="2">
    <source>
        <dbReference type="ARBA" id="ARBA00023125"/>
    </source>
</evidence>
<comment type="domain">
    <text evidence="4">The PPC domain mediates interactions between AHL proteins.</text>
</comment>
<comment type="caution">
    <text evidence="6">The sequence shown here is derived from an EMBL/GenBank/DDBJ whole genome shotgun (WGS) entry which is preliminary data.</text>
</comment>
<keyword evidence="7" id="KW-1185">Reference proteome</keyword>
<name>A0A9Q1RR42_9SOLA</name>
<dbReference type="Pfam" id="PF03479">
    <property type="entry name" value="PCC"/>
    <property type="match status" value="1"/>
</dbReference>
<dbReference type="EMBL" id="JAJAGQ010000003">
    <property type="protein sequence ID" value="KAJ8567736.1"/>
    <property type="molecule type" value="Genomic_DNA"/>
</dbReference>
<dbReference type="InterPro" id="IPR039605">
    <property type="entry name" value="AHL"/>
</dbReference>
<sequence length="85" mass="8931">MPFSQSTSQAVCVLSANGSISNVSLWQAATSGGTVTYEGRLDILTLSGSFSRNLVVNAAELVGSLQQQLLFRLLLVASAREVRGS</sequence>
<dbReference type="AlphaFoldDB" id="A0A9Q1RR42"/>
<evidence type="ECO:0000256" key="3">
    <source>
        <dbReference type="ARBA" id="ARBA00023163"/>
    </source>
</evidence>
<evidence type="ECO:0000313" key="7">
    <source>
        <dbReference type="Proteomes" id="UP001152561"/>
    </source>
</evidence>
<organism evidence="6 7">
    <name type="scientific">Anisodus acutangulus</name>
    <dbReference type="NCBI Taxonomy" id="402998"/>
    <lineage>
        <taxon>Eukaryota</taxon>
        <taxon>Viridiplantae</taxon>
        <taxon>Streptophyta</taxon>
        <taxon>Embryophyta</taxon>
        <taxon>Tracheophyta</taxon>
        <taxon>Spermatophyta</taxon>
        <taxon>Magnoliopsida</taxon>
        <taxon>eudicotyledons</taxon>
        <taxon>Gunneridae</taxon>
        <taxon>Pentapetalae</taxon>
        <taxon>asterids</taxon>
        <taxon>lamiids</taxon>
        <taxon>Solanales</taxon>
        <taxon>Solanaceae</taxon>
        <taxon>Solanoideae</taxon>
        <taxon>Hyoscyameae</taxon>
        <taxon>Anisodus</taxon>
    </lineage>
</organism>
<evidence type="ECO:0000259" key="5">
    <source>
        <dbReference type="PROSITE" id="PS51742"/>
    </source>
</evidence>